<dbReference type="Pfam" id="PF00465">
    <property type="entry name" value="Fe-ADH"/>
    <property type="match status" value="1"/>
</dbReference>
<evidence type="ECO:0000256" key="1">
    <source>
        <dbReference type="ARBA" id="ARBA00007358"/>
    </source>
</evidence>
<reference evidence="5" key="1">
    <citation type="submission" date="2008-06" db="EMBL/GenBank/DDBJ databases">
        <title>Complete sequence of Chlorobium phaeobacteroides BS1.</title>
        <authorList>
            <consortium name="US DOE Joint Genome Institute"/>
            <person name="Lucas S."/>
            <person name="Copeland A."/>
            <person name="Lapidus A."/>
            <person name="Glavina del Rio T."/>
            <person name="Dalin E."/>
            <person name="Tice H."/>
            <person name="Bruce D."/>
            <person name="Goodwin L."/>
            <person name="Pitluck S."/>
            <person name="Schmutz J."/>
            <person name="Larimer F."/>
            <person name="Land M."/>
            <person name="Hauser L."/>
            <person name="Kyrpides N."/>
            <person name="Ovchinnikova G."/>
            <person name="Li T."/>
            <person name="Liu Z."/>
            <person name="Zhao F."/>
            <person name="Overmann J."/>
            <person name="Bryant D.A."/>
            <person name="Richardson P."/>
        </authorList>
    </citation>
    <scope>NUCLEOTIDE SEQUENCE [LARGE SCALE GENOMIC DNA]</scope>
    <source>
        <strain evidence="5">BS1</strain>
    </source>
</reference>
<dbReference type="HOGENOM" id="CLU_007207_0_0_10"/>
<name>B3EJP2_CHLPB</name>
<feature type="domain" description="Fe-containing alcohol dehydrogenase-like C-terminal" evidence="4">
    <location>
        <begin position="207"/>
        <end position="404"/>
    </location>
</feature>
<feature type="domain" description="Alcohol dehydrogenase iron-type/glycerol dehydrogenase GldA" evidence="3">
    <location>
        <begin position="25"/>
        <end position="196"/>
    </location>
</feature>
<dbReference type="PANTHER" id="PTHR11496:SF102">
    <property type="entry name" value="ALCOHOL DEHYDROGENASE 4"/>
    <property type="match status" value="1"/>
</dbReference>
<proteinExistence type="inferred from homology"/>
<dbReference type="EMBL" id="CP001101">
    <property type="protein sequence ID" value="ACE04411.1"/>
    <property type="molecule type" value="Genomic_DNA"/>
</dbReference>
<dbReference type="CDD" id="cd08183">
    <property type="entry name" value="Fe-ADH-like"/>
    <property type="match status" value="1"/>
</dbReference>
<dbReference type="KEGG" id="cpb:Cphamn1_1485"/>
<dbReference type="InterPro" id="IPR039697">
    <property type="entry name" value="Alcohol_dehydrogenase_Fe"/>
</dbReference>
<gene>
    <name evidence="5" type="ordered locus">Cphamn1_1485</name>
</gene>
<evidence type="ECO:0000259" key="4">
    <source>
        <dbReference type="Pfam" id="PF25137"/>
    </source>
</evidence>
<dbReference type="SUPFAM" id="SSF56796">
    <property type="entry name" value="Dehydroquinate synthase-like"/>
    <property type="match status" value="1"/>
</dbReference>
<dbReference type="InterPro" id="IPR001670">
    <property type="entry name" value="ADH_Fe/GldA"/>
</dbReference>
<dbReference type="STRING" id="331678.Cphamn1_1485"/>
<dbReference type="PANTHER" id="PTHR11496">
    <property type="entry name" value="ALCOHOL DEHYDROGENASE"/>
    <property type="match status" value="1"/>
</dbReference>
<dbReference type="AlphaFoldDB" id="B3EJP2"/>
<evidence type="ECO:0000256" key="2">
    <source>
        <dbReference type="ARBA" id="ARBA00023002"/>
    </source>
</evidence>
<dbReference type="eggNOG" id="COG1454">
    <property type="taxonomic scope" value="Bacteria"/>
</dbReference>
<organism evidence="5">
    <name type="scientific">Chlorobium phaeobacteroides (strain BS1)</name>
    <dbReference type="NCBI Taxonomy" id="331678"/>
    <lineage>
        <taxon>Bacteria</taxon>
        <taxon>Pseudomonadati</taxon>
        <taxon>Chlorobiota</taxon>
        <taxon>Chlorobiia</taxon>
        <taxon>Chlorobiales</taxon>
        <taxon>Chlorobiaceae</taxon>
        <taxon>Chlorobium/Pelodictyon group</taxon>
        <taxon>Chlorobium</taxon>
    </lineage>
</organism>
<dbReference type="GO" id="GO:0046872">
    <property type="term" value="F:metal ion binding"/>
    <property type="evidence" value="ECO:0007669"/>
    <property type="project" value="InterPro"/>
</dbReference>
<evidence type="ECO:0000313" key="5">
    <source>
        <dbReference type="EMBL" id="ACE04411.1"/>
    </source>
</evidence>
<dbReference type="Pfam" id="PF25137">
    <property type="entry name" value="ADH_Fe_C"/>
    <property type="match status" value="1"/>
</dbReference>
<sequence length="407" mass="43337">MAALFDGCTIRKAMSSFDFSLLRQPRVYFGPGRFQEIPSLITEFGTAVLLVCGAVSLQRSGALSALVERLGSDSLDYHLCTITGEPSPELVDRAVTEFSDAGIEVVVAIGGGSVLDAGKAISAMLMKNEPVERFIEGRQGFREHDGLKVPFIAVPTTAGTGSEATSNAVLSSVGKEGYKRSLRHPAFVPDIALIDPELMLAMPAELTVASGMDACTQLIEALLSPFASPLTEAVAISGIEAFSRSFLPACEKGAEDIDARGGMAYAALMSGIALANAGLGIVHGFASSVGGFVDIPHGTLCSTLLSPATRENIYALREGGSGYREFLSRYARVGRILSGNDSLDDRDACNVLIEVLDSLQQELNFPLLSNFGVTEKDLDYIVGRTRCTSNPVDLDDRVMKKILQERL</sequence>
<evidence type="ECO:0000259" key="3">
    <source>
        <dbReference type="Pfam" id="PF00465"/>
    </source>
</evidence>
<comment type="similarity">
    <text evidence="1">Belongs to the iron-containing alcohol dehydrogenase family.</text>
</comment>
<protein>
    <submittedName>
        <fullName evidence="5">Iron-containing alcohol dehydrogenase</fullName>
    </submittedName>
</protein>
<dbReference type="GO" id="GO:0004022">
    <property type="term" value="F:alcohol dehydrogenase (NAD+) activity"/>
    <property type="evidence" value="ECO:0007669"/>
    <property type="project" value="TreeGrafter"/>
</dbReference>
<dbReference type="InterPro" id="IPR056798">
    <property type="entry name" value="ADH_Fe_C"/>
</dbReference>
<dbReference type="FunFam" id="3.40.50.1970:FF:000003">
    <property type="entry name" value="Alcohol dehydrogenase, iron-containing"/>
    <property type="match status" value="1"/>
</dbReference>
<keyword evidence="2" id="KW-0560">Oxidoreductase</keyword>
<dbReference type="Gene3D" id="3.40.50.1970">
    <property type="match status" value="1"/>
</dbReference>
<accession>B3EJP2</accession>
<dbReference type="Gene3D" id="1.20.1090.10">
    <property type="entry name" value="Dehydroquinate synthase-like - alpha domain"/>
    <property type="match status" value="1"/>
</dbReference>